<protein>
    <recommendedName>
        <fullName evidence="4">Gustatory receptor</fullName>
    </recommendedName>
</protein>
<name>A0A4Y2JV01_ARAVE</name>
<evidence type="ECO:0008006" key="4">
    <source>
        <dbReference type="Google" id="ProtNLM"/>
    </source>
</evidence>
<organism evidence="2 3">
    <name type="scientific">Araneus ventricosus</name>
    <name type="common">Orbweaver spider</name>
    <name type="synonym">Epeira ventricosa</name>
    <dbReference type="NCBI Taxonomy" id="182803"/>
    <lineage>
        <taxon>Eukaryota</taxon>
        <taxon>Metazoa</taxon>
        <taxon>Ecdysozoa</taxon>
        <taxon>Arthropoda</taxon>
        <taxon>Chelicerata</taxon>
        <taxon>Arachnida</taxon>
        <taxon>Araneae</taxon>
        <taxon>Araneomorphae</taxon>
        <taxon>Entelegynae</taxon>
        <taxon>Araneoidea</taxon>
        <taxon>Araneidae</taxon>
        <taxon>Araneus</taxon>
    </lineage>
</organism>
<dbReference type="Proteomes" id="UP000499080">
    <property type="component" value="Unassembled WGS sequence"/>
</dbReference>
<dbReference type="AlphaFoldDB" id="A0A4Y2JV01"/>
<evidence type="ECO:0000313" key="3">
    <source>
        <dbReference type="Proteomes" id="UP000499080"/>
    </source>
</evidence>
<keyword evidence="1" id="KW-1133">Transmembrane helix</keyword>
<proteinExistence type="predicted"/>
<evidence type="ECO:0000313" key="2">
    <source>
        <dbReference type="EMBL" id="GBM93615.1"/>
    </source>
</evidence>
<keyword evidence="1" id="KW-0812">Transmembrane</keyword>
<comment type="caution">
    <text evidence="2">The sequence shown here is derived from an EMBL/GenBank/DDBJ whole genome shotgun (WGS) entry which is preliminary data.</text>
</comment>
<reference evidence="2 3" key="1">
    <citation type="journal article" date="2019" name="Sci. Rep.">
        <title>Orb-weaving spider Araneus ventricosus genome elucidates the spidroin gene catalogue.</title>
        <authorList>
            <person name="Kono N."/>
            <person name="Nakamura H."/>
            <person name="Ohtoshi R."/>
            <person name="Moran D.A.P."/>
            <person name="Shinohara A."/>
            <person name="Yoshida Y."/>
            <person name="Fujiwara M."/>
            <person name="Mori M."/>
            <person name="Tomita M."/>
            <person name="Arakawa K."/>
        </authorList>
    </citation>
    <scope>NUCLEOTIDE SEQUENCE [LARGE SCALE GENOMIC DNA]</scope>
</reference>
<keyword evidence="1" id="KW-0472">Membrane</keyword>
<gene>
    <name evidence="2" type="ORF">AVEN_202564_1</name>
</gene>
<sequence length="114" mass="12681">MIGSFRGAYMMAFSINGEVLSMACYTSYHMLNLLLLIASASITNEAKDKTKRIINSLPYRIPALCKQIRCMIKGNYEQDNSLTLWNFCVLNRSTLTTSVGTLLTYGILLGTLGK</sequence>
<keyword evidence="3" id="KW-1185">Reference proteome</keyword>
<dbReference type="EMBL" id="BGPR01003889">
    <property type="protein sequence ID" value="GBM93615.1"/>
    <property type="molecule type" value="Genomic_DNA"/>
</dbReference>
<accession>A0A4Y2JV01</accession>
<evidence type="ECO:0000256" key="1">
    <source>
        <dbReference type="SAM" id="Phobius"/>
    </source>
</evidence>
<feature type="transmembrane region" description="Helical" evidence="1">
    <location>
        <begin position="20"/>
        <end position="42"/>
    </location>
</feature>